<dbReference type="CDD" id="cd03401">
    <property type="entry name" value="SPFH_prohibitin"/>
    <property type="match status" value="1"/>
</dbReference>
<dbReference type="Proteomes" id="UP000470302">
    <property type="component" value="Unassembled WGS sequence"/>
</dbReference>
<dbReference type="SUPFAM" id="SSF117892">
    <property type="entry name" value="Band 7/SPFH domain"/>
    <property type="match status" value="1"/>
</dbReference>
<feature type="transmembrane region" description="Helical" evidence="2">
    <location>
        <begin position="31"/>
        <end position="48"/>
    </location>
</feature>
<dbReference type="EMBL" id="WWCW01000206">
    <property type="protein sequence ID" value="MYM91451.1"/>
    <property type="molecule type" value="Genomic_DNA"/>
</dbReference>
<evidence type="ECO:0000313" key="4">
    <source>
        <dbReference type="EMBL" id="MYM91451.1"/>
    </source>
</evidence>
<keyword evidence="2" id="KW-1133">Transmembrane helix</keyword>
<dbReference type="InterPro" id="IPR001107">
    <property type="entry name" value="Band_7"/>
</dbReference>
<dbReference type="PANTHER" id="PTHR23222">
    <property type="entry name" value="PROHIBITIN"/>
    <property type="match status" value="1"/>
</dbReference>
<dbReference type="RefSeq" id="WP_161100086.1">
    <property type="nucleotide sequence ID" value="NZ_WWCW01000206.1"/>
</dbReference>
<dbReference type="InterPro" id="IPR036013">
    <property type="entry name" value="Band_7/SPFH_dom_sf"/>
</dbReference>
<keyword evidence="2" id="KW-0812">Transmembrane</keyword>
<protein>
    <recommendedName>
        <fullName evidence="3">Band 7 domain-containing protein</fullName>
    </recommendedName>
</protein>
<comment type="subcellular location">
    <subcellularLocation>
        <location evidence="1">Membrane</location>
        <topology evidence="1">Single-pass membrane protein</topology>
    </subcellularLocation>
</comment>
<comment type="caution">
    <text evidence="4">The sequence shown here is derived from an EMBL/GenBank/DDBJ whole genome shotgun (WGS) entry which is preliminary data.</text>
</comment>
<feature type="domain" description="Band 7" evidence="3">
    <location>
        <begin position="76"/>
        <end position="220"/>
    </location>
</feature>
<reference evidence="4 5" key="1">
    <citation type="submission" date="2020-01" db="EMBL/GenBank/DDBJ databases">
        <title>Novel species isolated from a subtropical stream in China.</title>
        <authorList>
            <person name="Lu H."/>
        </authorList>
    </citation>
    <scope>NUCLEOTIDE SEQUENCE [LARGE SCALE GENOMIC DNA]</scope>
    <source>
        <strain evidence="4 5">FT82W</strain>
    </source>
</reference>
<sequence>MSDEAPPPSALTDTRADTAVATYLGMSKRRFRLWVSGLLATLVLLLLWDRIFIPIGSGESGVLWSRLSDGTMMNRRFTEGCWVIWPWNRMAVYDLRYQEMHGKADVRTSDGLHVAVDVTIRYRPRANELTLLHQAVGPRYRETVLWPDTIAALQQVVGGFKPEELTASGEADLARRVEAAARQSVERHWVELDRVLITRVTLPERVQAQIQEKLADEQKVISASLKRQTWLIEAEGAREFQARTGTPLVKWRGVDALEKLAQSPNAKVVVLGGGKEMPFVLDPGSAESKGVQK</sequence>
<dbReference type="Pfam" id="PF01145">
    <property type="entry name" value="Band_7"/>
    <property type="match status" value="1"/>
</dbReference>
<organism evidence="4 5">
    <name type="scientific">Duganella vulcania</name>
    <dbReference type="NCBI Taxonomy" id="2692166"/>
    <lineage>
        <taxon>Bacteria</taxon>
        <taxon>Pseudomonadati</taxon>
        <taxon>Pseudomonadota</taxon>
        <taxon>Betaproteobacteria</taxon>
        <taxon>Burkholderiales</taxon>
        <taxon>Oxalobacteraceae</taxon>
        <taxon>Telluria group</taxon>
        <taxon>Duganella</taxon>
    </lineage>
</organism>
<dbReference type="Gene3D" id="3.30.479.30">
    <property type="entry name" value="Band 7 domain"/>
    <property type="match status" value="1"/>
</dbReference>
<accession>A0A845GC18</accession>
<evidence type="ECO:0000256" key="1">
    <source>
        <dbReference type="ARBA" id="ARBA00004167"/>
    </source>
</evidence>
<evidence type="ECO:0000256" key="2">
    <source>
        <dbReference type="SAM" id="Phobius"/>
    </source>
</evidence>
<keyword evidence="2" id="KW-0472">Membrane</keyword>
<dbReference type="AlphaFoldDB" id="A0A845GC18"/>
<dbReference type="InterPro" id="IPR000163">
    <property type="entry name" value="Prohibitin"/>
</dbReference>
<name>A0A845GC18_9BURK</name>
<proteinExistence type="predicted"/>
<gene>
    <name evidence="4" type="ORF">GTP91_30280</name>
</gene>
<dbReference type="PANTHER" id="PTHR23222:SF0">
    <property type="entry name" value="PROHIBITIN 1"/>
    <property type="match status" value="1"/>
</dbReference>
<evidence type="ECO:0000259" key="3">
    <source>
        <dbReference type="Pfam" id="PF01145"/>
    </source>
</evidence>
<dbReference type="GO" id="GO:0016020">
    <property type="term" value="C:membrane"/>
    <property type="evidence" value="ECO:0007669"/>
    <property type="project" value="UniProtKB-SubCell"/>
</dbReference>
<evidence type="ECO:0000313" key="5">
    <source>
        <dbReference type="Proteomes" id="UP000470302"/>
    </source>
</evidence>